<dbReference type="InterPro" id="IPR058671">
    <property type="entry name" value="DUF6311_C"/>
</dbReference>
<feature type="transmembrane region" description="Helical" evidence="1">
    <location>
        <begin position="128"/>
        <end position="146"/>
    </location>
</feature>
<dbReference type="PROSITE" id="PS51257">
    <property type="entry name" value="PROKAR_LIPOPROTEIN"/>
    <property type="match status" value="1"/>
</dbReference>
<gene>
    <name evidence="4" type="ORF">Rmf_01590</name>
</gene>
<accession>A0ABM7XXP9</accession>
<evidence type="ECO:0000313" key="4">
    <source>
        <dbReference type="EMBL" id="BDG70230.1"/>
    </source>
</evidence>
<feature type="transmembrane region" description="Helical" evidence="1">
    <location>
        <begin position="221"/>
        <end position="242"/>
    </location>
</feature>
<dbReference type="Pfam" id="PF19830">
    <property type="entry name" value="DUF6311"/>
    <property type="match status" value="1"/>
</dbReference>
<feature type="transmembrane region" description="Helical" evidence="1">
    <location>
        <begin position="66"/>
        <end position="87"/>
    </location>
</feature>
<dbReference type="Proteomes" id="UP000831327">
    <property type="component" value="Chromosome"/>
</dbReference>
<evidence type="ECO:0000259" key="3">
    <source>
        <dbReference type="Pfam" id="PF25853"/>
    </source>
</evidence>
<dbReference type="Pfam" id="PF25853">
    <property type="entry name" value="DUF6311_C"/>
    <property type="match status" value="1"/>
</dbReference>
<keyword evidence="1" id="KW-0812">Transmembrane</keyword>
<proteinExistence type="predicted"/>
<feature type="domain" description="DUF6311" evidence="3">
    <location>
        <begin position="434"/>
        <end position="538"/>
    </location>
</feature>
<reference evidence="4 5" key="1">
    <citation type="journal article" date="2016" name="Microbes Environ.">
        <title>Phylogenetically diverse aerobic anoxygenic phototrophic bacteria isolated from epilithic biofilms in Tama river, Japan.</title>
        <authorList>
            <person name="Hirose S."/>
            <person name="Matsuura K."/>
            <person name="Haruta S."/>
        </authorList>
    </citation>
    <scope>NUCLEOTIDE SEQUENCE [LARGE SCALE GENOMIC DNA]</scope>
    <source>
        <strain evidence="4 5">S08</strain>
    </source>
</reference>
<evidence type="ECO:0000259" key="2">
    <source>
        <dbReference type="Pfam" id="PF19830"/>
    </source>
</evidence>
<feature type="transmembrane region" description="Helical" evidence="1">
    <location>
        <begin position="183"/>
        <end position="209"/>
    </location>
</feature>
<dbReference type="RefSeq" id="WP_244457573.1">
    <property type="nucleotide sequence ID" value="NZ_AP025637.1"/>
</dbReference>
<sequence length="564" mass="59163">MRLPRGAETAAALAIGLACFAVLLGPGVLDPANVAWMQRNDPATYYLGWSFFRAAPWGWPPAANPLFGLEIASTIFFIDVVPLMALAMKATIAPAGGPWQYHGAWLLLCFALQAVFAHRIAALFLPDAASRLLVAALACFAPVLLWRLAGPHAVTGHYALAAQWLLLAAGWLCLRAPTRRQPLAWVALGAVAALIHSYLLSMVLVLWAADALRRWLAARRGGALAAEAVALALGIAAALWLAGFRTLPGGGLGEPGYGIFRANLLTLLDPQGWSVLVPNQARGPGDYEGFGFLGAGGIVALLAALWVVRRDAMPPLPAGHLPFLAAILVLAVFALSNVIGLGHVNLVRIPLPPQVEPLLAMFRASGRMIWPLHYLVLLGAAIVLARRVGPRRGALALAAILGLQVADSARGWLPVAMGARVAGPAWSTPLANPFWAEAAGHYQRLRRIPAGNATPGWAPLAYLAAAHGIGTDAVYLARVAQEPLAALRARGAAMVATGHFDPAEFYVLDDASACAVAPRIDAARDLLARIDGVNVVAPGWHAVRRTPAGAGPIDCAVSAPPGSR</sequence>
<name>A0ABM7XXP9_9PROT</name>
<protein>
    <submittedName>
        <fullName evidence="4">Uncharacterized protein</fullName>
    </submittedName>
</protein>
<feature type="domain" description="DUF6311" evidence="2">
    <location>
        <begin position="14"/>
        <end position="408"/>
    </location>
</feature>
<keyword evidence="1" id="KW-1133">Transmembrane helix</keyword>
<organism evidence="4 5">
    <name type="scientific">Roseomonas fluvialis</name>
    <dbReference type="NCBI Taxonomy" id="1750527"/>
    <lineage>
        <taxon>Bacteria</taxon>
        <taxon>Pseudomonadati</taxon>
        <taxon>Pseudomonadota</taxon>
        <taxon>Alphaproteobacteria</taxon>
        <taxon>Acetobacterales</taxon>
        <taxon>Roseomonadaceae</taxon>
        <taxon>Roseomonas</taxon>
    </lineage>
</organism>
<feature type="transmembrane region" description="Helical" evidence="1">
    <location>
        <begin position="99"/>
        <end position="122"/>
    </location>
</feature>
<evidence type="ECO:0000256" key="1">
    <source>
        <dbReference type="SAM" id="Phobius"/>
    </source>
</evidence>
<keyword evidence="5" id="KW-1185">Reference proteome</keyword>
<feature type="transmembrane region" description="Helical" evidence="1">
    <location>
        <begin position="289"/>
        <end position="308"/>
    </location>
</feature>
<feature type="transmembrane region" description="Helical" evidence="1">
    <location>
        <begin position="364"/>
        <end position="385"/>
    </location>
</feature>
<dbReference type="InterPro" id="IPR046278">
    <property type="entry name" value="DUF6311"/>
</dbReference>
<keyword evidence="1" id="KW-0472">Membrane</keyword>
<feature type="transmembrane region" description="Helical" evidence="1">
    <location>
        <begin position="320"/>
        <end position="344"/>
    </location>
</feature>
<feature type="transmembrane region" description="Helical" evidence="1">
    <location>
        <begin position="158"/>
        <end position="177"/>
    </location>
</feature>
<evidence type="ECO:0000313" key="5">
    <source>
        <dbReference type="Proteomes" id="UP000831327"/>
    </source>
</evidence>
<dbReference type="EMBL" id="AP025637">
    <property type="protein sequence ID" value="BDG70230.1"/>
    <property type="molecule type" value="Genomic_DNA"/>
</dbReference>